<gene>
    <name evidence="1" type="ORF">NCTC12123_06270</name>
</gene>
<name>A0A376FMY0_ENTAS</name>
<dbReference type="AlphaFoldDB" id="A0A376FMY0"/>
<organism evidence="1 2">
    <name type="scientific">Enterobacter asburiae</name>
    <dbReference type="NCBI Taxonomy" id="61645"/>
    <lineage>
        <taxon>Bacteria</taxon>
        <taxon>Pseudomonadati</taxon>
        <taxon>Pseudomonadota</taxon>
        <taxon>Gammaproteobacteria</taxon>
        <taxon>Enterobacterales</taxon>
        <taxon>Enterobacteriaceae</taxon>
        <taxon>Enterobacter</taxon>
        <taxon>Enterobacter cloacae complex</taxon>
    </lineage>
</organism>
<accession>A0A376FMY0</accession>
<evidence type="ECO:0000313" key="1">
    <source>
        <dbReference type="EMBL" id="STD27650.1"/>
    </source>
</evidence>
<sequence length="85" mass="9118">MRAGVASINTVEKKRGRAAGNIEANGCNRARDLLASHAGQGFNIHGLQLLRGVEGINVFHRDGHRLFDVVTQTIAGINDFLLGNP</sequence>
<proteinExistence type="predicted"/>
<evidence type="ECO:0000313" key="2">
    <source>
        <dbReference type="Proteomes" id="UP000255163"/>
    </source>
</evidence>
<dbReference type="EMBL" id="UFYI01000007">
    <property type="protein sequence ID" value="STD27650.1"/>
    <property type="molecule type" value="Genomic_DNA"/>
</dbReference>
<protein>
    <submittedName>
        <fullName evidence="1">Uncharacterized protein</fullName>
    </submittedName>
</protein>
<dbReference type="Proteomes" id="UP000255163">
    <property type="component" value="Unassembled WGS sequence"/>
</dbReference>
<reference evidence="1 2" key="1">
    <citation type="submission" date="2018-06" db="EMBL/GenBank/DDBJ databases">
        <authorList>
            <consortium name="Pathogen Informatics"/>
            <person name="Doyle S."/>
        </authorList>
    </citation>
    <scope>NUCLEOTIDE SEQUENCE [LARGE SCALE GENOMIC DNA]</scope>
    <source>
        <strain evidence="1 2">NCTC12123</strain>
    </source>
</reference>